<dbReference type="Gene3D" id="2.170.120.12">
    <property type="entry name" value="DNA-directed RNA polymerase, insert domain"/>
    <property type="match status" value="1"/>
</dbReference>
<sequence length="337" mass="36887">MDYDMLGMDAVDGIQVKIRDADDRSVDFVLKNVDLAFANSLRRVMLAEIPTMAIDLVEVERNTSVLADEFICHRLGLIPLSAKGCEDVNYTRDCDCEQYCDQCSISLILSARCTSDEVMTVYARDLTVISRAANELVGRPVITDPEQKGSIICKLRKGQELRMKCIAKKGIAKEHAKWAPTAAISFEYDPYNKLRHLDYWFEEDAAKEWPISHNANFEGDPPQEGEVFNYDAAPNQFYFNVETVGGLDPDVIMQQGVKVLQQKLAAVIDELTGGPDRNMGGMDPFGGRTPDLNGGGTAYGGGMDQGFTTPYGGGGGSVWAGAATPFGAQPYGQPPPY</sequence>
<dbReference type="InterPro" id="IPR036603">
    <property type="entry name" value="RBP11-like"/>
</dbReference>
<dbReference type="SMART" id="SM00662">
    <property type="entry name" value="RPOLD"/>
    <property type="match status" value="1"/>
</dbReference>
<proteinExistence type="inferred from homology"/>
<dbReference type="InterPro" id="IPR050518">
    <property type="entry name" value="Rpo3/RPB3_RNA_Pol_subunit"/>
</dbReference>
<gene>
    <name evidence="5" type="ORF">IWZ03DRAFT_155512</name>
</gene>
<dbReference type="InterPro" id="IPR011262">
    <property type="entry name" value="DNA-dir_RNA_pol_insert"/>
</dbReference>
<comment type="caution">
    <text evidence="5">The sequence shown here is derived from an EMBL/GenBank/DDBJ whole genome shotgun (WGS) entry which is preliminary data.</text>
</comment>
<comment type="similarity">
    <text evidence="3">Belongs to the archaeal Rpo3/eukaryotic RPB3 RNA polymerase subunit family.</text>
</comment>
<dbReference type="InterPro" id="IPR036643">
    <property type="entry name" value="RNApol_insert_sf"/>
</dbReference>
<dbReference type="CDD" id="cd07031">
    <property type="entry name" value="RNAP_II_RPB3"/>
    <property type="match status" value="1"/>
</dbReference>
<keyword evidence="1 5" id="KW-0240">DNA-directed RNA polymerase</keyword>
<evidence type="ECO:0000256" key="1">
    <source>
        <dbReference type="ARBA" id="ARBA00022478"/>
    </source>
</evidence>
<dbReference type="HAMAP" id="MF_00320">
    <property type="entry name" value="RNApol_arch_Rpo3"/>
    <property type="match status" value="1"/>
</dbReference>
<evidence type="ECO:0000313" key="6">
    <source>
        <dbReference type="Proteomes" id="UP001363622"/>
    </source>
</evidence>
<dbReference type="InterPro" id="IPR022842">
    <property type="entry name" value="RNAP_Rpo3/Rpb3/RPAC1"/>
</dbReference>
<evidence type="ECO:0000256" key="2">
    <source>
        <dbReference type="ARBA" id="ARBA00023163"/>
    </source>
</evidence>
<feature type="domain" description="DNA-directed RNA polymerase RpoA/D/Rpb3-type" evidence="4">
    <location>
        <begin position="25"/>
        <end position="270"/>
    </location>
</feature>
<dbReference type="NCBIfam" id="NF001988">
    <property type="entry name" value="PRK00783.1"/>
    <property type="match status" value="1"/>
</dbReference>
<dbReference type="PANTHER" id="PTHR11800:SF2">
    <property type="entry name" value="DNA-DIRECTED RNA POLYMERASE II SUBUNIT RPB3"/>
    <property type="match status" value="1"/>
</dbReference>
<keyword evidence="2" id="KW-0804">Transcription</keyword>
<evidence type="ECO:0000259" key="4">
    <source>
        <dbReference type="SMART" id="SM00662"/>
    </source>
</evidence>
<keyword evidence="6" id="KW-1185">Reference proteome</keyword>
<accession>A0ABR1KP89</accession>
<evidence type="ECO:0000313" key="5">
    <source>
        <dbReference type="EMBL" id="KAK7518729.1"/>
    </source>
</evidence>
<dbReference type="PANTHER" id="PTHR11800">
    <property type="entry name" value="DNA-DIRECTED RNA POLYMERASE"/>
    <property type="match status" value="1"/>
</dbReference>
<protein>
    <submittedName>
        <fullName evidence="5">DNA-directed RNA polymerase</fullName>
    </submittedName>
</protein>
<evidence type="ECO:0000256" key="3">
    <source>
        <dbReference type="ARBA" id="ARBA00025804"/>
    </source>
</evidence>
<dbReference type="SUPFAM" id="SSF56553">
    <property type="entry name" value="Insert subdomain of RNA polymerase alpha subunit"/>
    <property type="match status" value="1"/>
</dbReference>
<dbReference type="Pfam" id="PF01000">
    <property type="entry name" value="RNA_pol_A_bac"/>
    <property type="match status" value="1"/>
</dbReference>
<reference evidence="5 6" key="1">
    <citation type="submission" date="2024-04" db="EMBL/GenBank/DDBJ databases">
        <title>Phyllosticta paracitricarpa is synonymous to the EU quarantine fungus P. citricarpa based on phylogenomic analyses.</title>
        <authorList>
            <consortium name="Lawrence Berkeley National Laboratory"/>
            <person name="Van Ingen-Buijs V.A."/>
            <person name="Van Westerhoven A.C."/>
            <person name="Haridas S."/>
            <person name="Skiadas P."/>
            <person name="Martin F."/>
            <person name="Groenewald J.Z."/>
            <person name="Crous P.W."/>
            <person name="Seidl M.F."/>
        </authorList>
    </citation>
    <scope>NUCLEOTIDE SEQUENCE [LARGE SCALE GENOMIC DNA]</scope>
    <source>
        <strain evidence="5 6">CBS 123371</strain>
    </source>
</reference>
<organism evidence="5 6">
    <name type="scientific">Phyllosticta citriasiana</name>
    <dbReference type="NCBI Taxonomy" id="595635"/>
    <lineage>
        <taxon>Eukaryota</taxon>
        <taxon>Fungi</taxon>
        <taxon>Dikarya</taxon>
        <taxon>Ascomycota</taxon>
        <taxon>Pezizomycotina</taxon>
        <taxon>Dothideomycetes</taxon>
        <taxon>Dothideomycetes incertae sedis</taxon>
        <taxon>Botryosphaeriales</taxon>
        <taxon>Phyllostictaceae</taxon>
        <taxon>Phyllosticta</taxon>
    </lineage>
</organism>
<dbReference type="SUPFAM" id="SSF55257">
    <property type="entry name" value="RBP11-like subunits of RNA polymerase"/>
    <property type="match status" value="1"/>
</dbReference>
<dbReference type="GO" id="GO:0000428">
    <property type="term" value="C:DNA-directed RNA polymerase complex"/>
    <property type="evidence" value="ECO:0007669"/>
    <property type="project" value="UniProtKB-KW"/>
</dbReference>
<dbReference type="Proteomes" id="UP001363622">
    <property type="component" value="Unassembled WGS sequence"/>
</dbReference>
<dbReference type="EMBL" id="JBBPHU010000004">
    <property type="protein sequence ID" value="KAK7518729.1"/>
    <property type="molecule type" value="Genomic_DNA"/>
</dbReference>
<dbReference type="Pfam" id="PF01193">
    <property type="entry name" value="RNA_pol_L"/>
    <property type="match status" value="1"/>
</dbReference>
<name>A0ABR1KP89_9PEZI</name>
<dbReference type="InterPro" id="IPR011263">
    <property type="entry name" value="DNA-dir_RNA_pol_RpoA/D/Rpb3"/>
</dbReference>
<dbReference type="Gene3D" id="3.30.1360.10">
    <property type="entry name" value="RNA polymerase, RBP11-like subunit"/>
    <property type="match status" value="1"/>
</dbReference>